<protein>
    <submittedName>
        <fullName evidence="1">Phloem protein 2-A1</fullName>
    </submittedName>
</protein>
<accession>A0A4Y1R4H8</accession>
<dbReference type="PANTHER" id="PTHR48478:SF1">
    <property type="entry name" value="LECTIN-LIKE"/>
    <property type="match status" value="1"/>
</dbReference>
<dbReference type="GO" id="GO:0030246">
    <property type="term" value="F:carbohydrate binding"/>
    <property type="evidence" value="ECO:0007669"/>
    <property type="project" value="InterPro"/>
</dbReference>
<dbReference type="EMBL" id="AP019299">
    <property type="protein sequence ID" value="BBG99070.1"/>
    <property type="molecule type" value="Genomic_DNA"/>
</dbReference>
<name>A0A4Y1R4H8_PRUDU</name>
<reference evidence="1" key="1">
    <citation type="journal article" date="2019" name="Science">
        <title>Mutation of a bHLH transcription factor allowed almond domestication.</title>
        <authorList>
            <person name="Sanchez-Perez R."/>
            <person name="Pavan S."/>
            <person name="Mazzeo R."/>
            <person name="Moldovan C."/>
            <person name="Aiese Cigliano R."/>
            <person name="Del Cueto J."/>
            <person name="Ricciardi F."/>
            <person name="Lotti C."/>
            <person name="Ricciardi L."/>
            <person name="Dicenta F."/>
            <person name="Lopez-Marques R.L."/>
            <person name="Lindberg Moller B."/>
        </authorList>
    </citation>
    <scope>NUCLEOTIDE SEQUENCE</scope>
</reference>
<dbReference type="AlphaFoldDB" id="A0A4Y1R4H8"/>
<dbReference type="InterPro" id="IPR025886">
    <property type="entry name" value="PP2-like"/>
</dbReference>
<dbReference type="InterPro" id="IPR052147">
    <property type="entry name" value="PP2-like/Lectin"/>
</dbReference>
<dbReference type="PANTHER" id="PTHR48478">
    <property type="entry name" value="LECTIN-LIKE"/>
    <property type="match status" value="1"/>
</dbReference>
<evidence type="ECO:0000313" key="1">
    <source>
        <dbReference type="EMBL" id="BBG99070.1"/>
    </source>
</evidence>
<organism evidence="1">
    <name type="scientific">Prunus dulcis</name>
    <name type="common">Almond</name>
    <name type="synonym">Amygdalus dulcis</name>
    <dbReference type="NCBI Taxonomy" id="3755"/>
    <lineage>
        <taxon>Eukaryota</taxon>
        <taxon>Viridiplantae</taxon>
        <taxon>Streptophyta</taxon>
        <taxon>Embryophyta</taxon>
        <taxon>Tracheophyta</taxon>
        <taxon>Spermatophyta</taxon>
        <taxon>Magnoliopsida</taxon>
        <taxon>eudicotyledons</taxon>
        <taxon>Gunneridae</taxon>
        <taxon>Pentapetalae</taxon>
        <taxon>rosids</taxon>
        <taxon>fabids</taxon>
        <taxon>Rosales</taxon>
        <taxon>Rosaceae</taxon>
        <taxon>Amygdaloideae</taxon>
        <taxon>Amygdaleae</taxon>
        <taxon>Prunus</taxon>
    </lineage>
</organism>
<proteinExistence type="predicted"/>
<gene>
    <name evidence="1" type="ORF">Prudu_008648</name>
</gene>
<dbReference type="Pfam" id="PF14299">
    <property type="entry name" value="PP2"/>
    <property type="match status" value="1"/>
</dbReference>
<sequence length="188" mass="21165">MERSQAGELSSSLSLTLVKQFDYGGFCERRIPGVQENGQPNDIYYYQTIASEDNVEVVKLSSVCFLNVRGQFKMSELSAGVVYEIAYKVKLTNGAFGWELPVTVKIRFPDGTEQKRQYSLFQKLRGQWIELSGGSFEVKEKKLEKCGLIFVNMGDTGREGLSSKVSSSSRLKRLTRRLDYVTGLDSQS</sequence>